<proteinExistence type="predicted"/>
<comment type="caution">
    <text evidence="1">The sequence shown here is derived from an EMBL/GenBank/DDBJ whole genome shotgun (WGS) entry which is preliminary data.</text>
</comment>
<accession>A0A931CEI8</accession>
<gene>
    <name evidence="1" type="ORF">I4J89_44100</name>
</gene>
<name>A0A931CEI8_9ACTN</name>
<dbReference type="RefSeq" id="WP_196420204.1">
    <property type="nucleotide sequence ID" value="NZ_JADQTO010000038.1"/>
</dbReference>
<dbReference type="EMBL" id="JADQTO010000038">
    <property type="protein sequence ID" value="MBG0568430.1"/>
    <property type="molecule type" value="Genomic_DNA"/>
</dbReference>
<dbReference type="Proteomes" id="UP000598146">
    <property type="component" value="Unassembled WGS sequence"/>
</dbReference>
<dbReference type="AlphaFoldDB" id="A0A931CEI8"/>
<evidence type="ECO:0000313" key="2">
    <source>
        <dbReference type="Proteomes" id="UP000598146"/>
    </source>
</evidence>
<sequence length="80" mass="8512">MKNSNSILATGRAEALFVSILSNESRPDLCEATKAIRDAVRGHGGVHGCASEMAAAYGEYPEAAASRMMWARGVVEILFP</sequence>
<reference evidence="1" key="1">
    <citation type="submission" date="2020-11" db="EMBL/GenBank/DDBJ databases">
        <title>Isolation and identification of active actinomycetes.</title>
        <authorList>
            <person name="Sun X."/>
        </authorList>
    </citation>
    <scope>NUCLEOTIDE SEQUENCE</scope>
    <source>
        <strain evidence="1">NEAU-A11</strain>
    </source>
</reference>
<organism evidence="1 2">
    <name type="scientific">Actinoplanes aureus</name>
    <dbReference type="NCBI Taxonomy" id="2792083"/>
    <lineage>
        <taxon>Bacteria</taxon>
        <taxon>Bacillati</taxon>
        <taxon>Actinomycetota</taxon>
        <taxon>Actinomycetes</taxon>
        <taxon>Micromonosporales</taxon>
        <taxon>Micromonosporaceae</taxon>
        <taxon>Actinoplanes</taxon>
    </lineage>
</organism>
<keyword evidence="2" id="KW-1185">Reference proteome</keyword>
<evidence type="ECO:0000313" key="1">
    <source>
        <dbReference type="EMBL" id="MBG0568430.1"/>
    </source>
</evidence>
<protein>
    <submittedName>
        <fullName evidence="1">Uncharacterized protein</fullName>
    </submittedName>
</protein>